<accession>A0ABN8QLF1</accession>
<sequence>MAASNMALFSMAFLCIMSIVAALECPDCTNLPVPGQKSCDSKPVPTITCGPEFDRCMTAEGKIKEQEMTFVYKNCSNSFLCDPDGPYYMCKLLNETGFLSSCSVTCTQPSNIQKIPELEKWNVGVRGMKPEPSDHENKKFKRRAKNPFHPSREE</sequence>
<dbReference type="SUPFAM" id="SSF57302">
    <property type="entry name" value="Snake toxin-like"/>
    <property type="match status" value="1"/>
</dbReference>
<organism evidence="3 4">
    <name type="scientific">Porites lobata</name>
    <dbReference type="NCBI Taxonomy" id="104759"/>
    <lineage>
        <taxon>Eukaryota</taxon>
        <taxon>Metazoa</taxon>
        <taxon>Cnidaria</taxon>
        <taxon>Anthozoa</taxon>
        <taxon>Hexacorallia</taxon>
        <taxon>Scleractinia</taxon>
        <taxon>Fungiina</taxon>
        <taxon>Poritidae</taxon>
        <taxon>Porites</taxon>
    </lineage>
</organism>
<feature type="compositionally biased region" description="Basic and acidic residues" evidence="1">
    <location>
        <begin position="128"/>
        <end position="137"/>
    </location>
</feature>
<evidence type="ECO:0008006" key="5">
    <source>
        <dbReference type="Google" id="ProtNLM"/>
    </source>
</evidence>
<evidence type="ECO:0000313" key="4">
    <source>
        <dbReference type="Proteomes" id="UP001159405"/>
    </source>
</evidence>
<feature type="chain" id="PRO_5047163577" description="Sodefrin-like factor" evidence="2">
    <location>
        <begin position="23"/>
        <end position="154"/>
    </location>
</feature>
<keyword evidence="4" id="KW-1185">Reference proteome</keyword>
<evidence type="ECO:0000313" key="3">
    <source>
        <dbReference type="EMBL" id="CAH3164215.1"/>
    </source>
</evidence>
<evidence type="ECO:0000256" key="1">
    <source>
        <dbReference type="SAM" id="MobiDB-lite"/>
    </source>
</evidence>
<comment type="caution">
    <text evidence="3">The sequence shown here is derived from an EMBL/GenBank/DDBJ whole genome shotgun (WGS) entry which is preliminary data.</text>
</comment>
<name>A0ABN8QLF1_9CNID</name>
<reference evidence="3 4" key="1">
    <citation type="submission" date="2022-05" db="EMBL/GenBank/DDBJ databases">
        <authorList>
            <consortium name="Genoscope - CEA"/>
            <person name="William W."/>
        </authorList>
    </citation>
    <scope>NUCLEOTIDE SEQUENCE [LARGE SCALE GENOMIC DNA]</scope>
</reference>
<feature type="region of interest" description="Disordered" evidence="1">
    <location>
        <begin position="125"/>
        <end position="154"/>
    </location>
</feature>
<keyword evidence="2" id="KW-0732">Signal</keyword>
<proteinExistence type="predicted"/>
<dbReference type="InterPro" id="IPR045860">
    <property type="entry name" value="Snake_toxin-like_sf"/>
</dbReference>
<gene>
    <name evidence="3" type="ORF">PLOB_00006211</name>
</gene>
<protein>
    <recommendedName>
        <fullName evidence="5">Sodefrin-like factor</fullName>
    </recommendedName>
</protein>
<evidence type="ECO:0000256" key="2">
    <source>
        <dbReference type="SAM" id="SignalP"/>
    </source>
</evidence>
<dbReference type="EMBL" id="CALNXK010000128">
    <property type="protein sequence ID" value="CAH3164215.1"/>
    <property type="molecule type" value="Genomic_DNA"/>
</dbReference>
<dbReference type="Gene3D" id="2.10.60.10">
    <property type="entry name" value="CD59"/>
    <property type="match status" value="1"/>
</dbReference>
<dbReference type="Proteomes" id="UP001159405">
    <property type="component" value="Unassembled WGS sequence"/>
</dbReference>
<feature type="signal peptide" evidence="2">
    <location>
        <begin position="1"/>
        <end position="22"/>
    </location>
</feature>